<dbReference type="eggNOG" id="COG3572">
    <property type="taxonomic scope" value="Bacteria"/>
</dbReference>
<dbReference type="STRING" id="1187848.A1QO_15670"/>
<gene>
    <name evidence="3" type="ORF">A1QO_15670</name>
</gene>
<dbReference type="OrthoDB" id="8527419at2"/>
<evidence type="ECO:0000259" key="2">
    <source>
        <dbReference type="Pfam" id="PF16036"/>
    </source>
</evidence>
<proteinExistence type="predicted"/>
<evidence type="ECO:0000313" key="4">
    <source>
        <dbReference type="Proteomes" id="UP000094741"/>
    </source>
</evidence>
<accession>A0A1E5BA21</accession>
<evidence type="ECO:0000313" key="3">
    <source>
        <dbReference type="EMBL" id="OEE30768.1"/>
    </source>
</evidence>
<organism evidence="3 4">
    <name type="scientific">Vibrio genomosp. F10 str. ZF-129</name>
    <dbReference type="NCBI Taxonomy" id="1187848"/>
    <lineage>
        <taxon>Bacteria</taxon>
        <taxon>Pseudomonadati</taxon>
        <taxon>Pseudomonadota</taxon>
        <taxon>Gammaproteobacteria</taxon>
        <taxon>Vibrionales</taxon>
        <taxon>Vibrionaceae</taxon>
        <taxon>Vibrio</taxon>
    </lineage>
</organism>
<feature type="signal peptide" evidence="1">
    <location>
        <begin position="1"/>
        <end position="18"/>
    </location>
</feature>
<dbReference type="AlphaFoldDB" id="A0A1E5BA21"/>
<feature type="chain" id="PRO_5009171375" description="Chalcone isomerase domain-containing protein" evidence="1">
    <location>
        <begin position="19"/>
        <end position="167"/>
    </location>
</feature>
<dbReference type="Proteomes" id="UP000094741">
    <property type="component" value="Unassembled WGS sequence"/>
</dbReference>
<name>A0A1E5BA21_9VIBR</name>
<keyword evidence="1" id="KW-0732">Signal</keyword>
<dbReference type="EMBL" id="AJYQ02000137">
    <property type="protein sequence ID" value="OEE30768.1"/>
    <property type="molecule type" value="Genomic_DNA"/>
</dbReference>
<evidence type="ECO:0000256" key="1">
    <source>
        <dbReference type="SAM" id="SignalP"/>
    </source>
</evidence>
<dbReference type="InterPro" id="IPR016087">
    <property type="entry name" value="Chalcone_isomerase"/>
</dbReference>
<protein>
    <recommendedName>
        <fullName evidence="2">Chalcone isomerase domain-containing protein</fullName>
    </recommendedName>
</protein>
<comment type="caution">
    <text evidence="3">The sequence shown here is derived from an EMBL/GenBank/DDBJ whole genome shotgun (WGS) entry which is preliminary data.</text>
</comment>
<feature type="domain" description="Chalcone isomerase" evidence="2">
    <location>
        <begin position="29"/>
        <end position="164"/>
    </location>
</feature>
<dbReference type="Pfam" id="PF16036">
    <property type="entry name" value="Chalcone_3"/>
    <property type="match status" value="1"/>
</dbReference>
<sequence>MYKWFCLCFLLISSTVLASPIRDLSKVGTGEMSYLFWTIYEAEYYSGQHAITGEPDKNRQALKIEYLKSIESKALIQATIEQWQHLNYDANDIEQWAASLENLWPNVEPGNTLTLLLEEDGRSEFYFNNELIGTIRSESFGTAFLSIWLSEKTSEPELRRQLLGLNR</sequence>
<dbReference type="RefSeq" id="WP_017039818.1">
    <property type="nucleotide sequence ID" value="NZ_AJYQ02000137.1"/>
</dbReference>
<reference evidence="3 4" key="1">
    <citation type="journal article" date="2012" name="Science">
        <title>Ecological populations of bacteria act as socially cohesive units of antibiotic production and resistance.</title>
        <authorList>
            <person name="Cordero O.X."/>
            <person name="Wildschutte H."/>
            <person name="Kirkup B."/>
            <person name="Proehl S."/>
            <person name="Ngo L."/>
            <person name="Hussain F."/>
            <person name="Le Roux F."/>
            <person name="Mincer T."/>
            <person name="Polz M.F."/>
        </authorList>
    </citation>
    <scope>NUCLEOTIDE SEQUENCE [LARGE SCALE GENOMIC DNA]</scope>
    <source>
        <strain evidence="3 4">ZF-129</strain>
    </source>
</reference>